<sequence length="345" mass="35479">MTMPLPCRAALPAAGALLAGLLLAACTKAPAAALPKFAVDADRVMVAGLSSGAYMATQAHLALSDRIHGAALVAGGPYGCAGGKLEAALSTCMKGEPAIDVAALAARAAERAAKGEIAPLSNLAGDPVYVLHGRRDATVAEPVARAGAAFYERLRADHADLATLKVAWDGGRDFPHLLPTAQGTGGCESAAPYIGNCGFDAAGAIFNALYGAAPRPAPATAAGSLQAFDQRVFAPAGKATQLADQGRLYVPKACADGARCGVLVALHGCQQNVEAVGEAFVRDAGFNRWADAYDVIVLYPQTHASLAPLNPKACWDWWGYTGADYDTRDGAQVAWLANLIDGLRR</sequence>
<evidence type="ECO:0000256" key="3">
    <source>
        <dbReference type="SAM" id="SignalP"/>
    </source>
</evidence>
<dbReference type="GO" id="GO:0016787">
    <property type="term" value="F:hydrolase activity"/>
    <property type="evidence" value="ECO:0007669"/>
    <property type="project" value="UniProtKB-KW"/>
</dbReference>
<feature type="chain" id="PRO_5007822693" evidence="3">
    <location>
        <begin position="25"/>
        <end position="345"/>
    </location>
</feature>
<dbReference type="GO" id="GO:0005576">
    <property type="term" value="C:extracellular region"/>
    <property type="evidence" value="ECO:0007669"/>
    <property type="project" value="InterPro"/>
</dbReference>
<evidence type="ECO:0000313" key="4">
    <source>
        <dbReference type="EMBL" id="ANB16050.1"/>
    </source>
</evidence>
<gene>
    <name evidence="4" type="ORF">I596_10</name>
</gene>
<dbReference type="PANTHER" id="PTHR43037">
    <property type="entry name" value="UNNAMED PRODUCT-RELATED"/>
    <property type="match status" value="1"/>
</dbReference>
<feature type="signal peptide" evidence="3">
    <location>
        <begin position="1"/>
        <end position="24"/>
    </location>
</feature>
<evidence type="ECO:0000313" key="5">
    <source>
        <dbReference type="Proteomes" id="UP000076830"/>
    </source>
</evidence>
<dbReference type="EMBL" id="CP015249">
    <property type="protein sequence ID" value="ANB16050.1"/>
    <property type="molecule type" value="Genomic_DNA"/>
</dbReference>
<dbReference type="InterPro" id="IPR010126">
    <property type="entry name" value="Esterase_phb"/>
</dbReference>
<dbReference type="AlphaFoldDB" id="A0A161HID1"/>
<dbReference type="STRING" id="1300342.I596_10"/>
<dbReference type="InterPro" id="IPR050955">
    <property type="entry name" value="Plant_Biomass_Hydrol_Est"/>
</dbReference>
<proteinExistence type="predicted"/>
<keyword evidence="2" id="KW-0378">Hydrolase</keyword>
<dbReference type="InterPro" id="IPR029058">
    <property type="entry name" value="AB_hydrolase_fold"/>
</dbReference>
<evidence type="ECO:0000256" key="2">
    <source>
        <dbReference type="ARBA" id="ARBA00022801"/>
    </source>
</evidence>
<dbReference type="PANTHER" id="PTHR43037:SF5">
    <property type="entry name" value="FERULOYL ESTERASE"/>
    <property type="match status" value="1"/>
</dbReference>
<dbReference type="Pfam" id="PF10503">
    <property type="entry name" value="Esterase_PHB"/>
    <property type="match status" value="1"/>
</dbReference>
<dbReference type="Proteomes" id="UP000076830">
    <property type="component" value="Chromosome"/>
</dbReference>
<dbReference type="Gene3D" id="3.40.50.1820">
    <property type="entry name" value="alpha/beta hydrolase"/>
    <property type="match status" value="2"/>
</dbReference>
<evidence type="ECO:0000256" key="1">
    <source>
        <dbReference type="ARBA" id="ARBA00022729"/>
    </source>
</evidence>
<accession>A0A161HID1</accession>
<protein>
    <submittedName>
        <fullName evidence="4">Poly (3-hydroxybutyrate) depolymerase</fullName>
    </submittedName>
</protein>
<keyword evidence="5" id="KW-1185">Reference proteome</keyword>
<dbReference type="RefSeq" id="WP_223303877.1">
    <property type="nucleotide sequence ID" value="NZ_CP015249.1"/>
</dbReference>
<organism evidence="4 5">
    <name type="scientific">Dokdonella koreensis DS-123</name>
    <dbReference type="NCBI Taxonomy" id="1300342"/>
    <lineage>
        <taxon>Bacteria</taxon>
        <taxon>Pseudomonadati</taxon>
        <taxon>Pseudomonadota</taxon>
        <taxon>Gammaproteobacteria</taxon>
        <taxon>Lysobacterales</taxon>
        <taxon>Rhodanobacteraceae</taxon>
        <taxon>Dokdonella</taxon>
    </lineage>
</organism>
<reference evidence="4 5" key="1">
    <citation type="submission" date="2016-04" db="EMBL/GenBank/DDBJ databases">
        <title>Complete genome sequence of Dokdonella koreensis DS-123T.</title>
        <authorList>
            <person name="Kim J.F."/>
            <person name="Lee H."/>
            <person name="Kwak M.-J."/>
        </authorList>
    </citation>
    <scope>NUCLEOTIDE SEQUENCE [LARGE SCALE GENOMIC DNA]</scope>
    <source>
        <strain evidence="4 5">DS-123</strain>
    </source>
</reference>
<name>A0A161HID1_9GAMM</name>
<dbReference type="KEGG" id="dko:I596_10"/>
<dbReference type="SUPFAM" id="SSF53474">
    <property type="entry name" value="alpha/beta-Hydrolases"/>
    <property type="match status" value="1"/>
</dbReference>
<keyword evidence="1 3" id="KW-0732">Signal</keyword>
<dbReference type="PATRIC" id="fig|1300342.3.peg.10"/>